<feature type="compositionally biased region" description="Low complexity" evidence="2">
    <location>
        <begin position="589"/>
        <end position="611"/>
    </location>
</feature>
<evidence type="ECO:0000256" key="2">
    <source>
        <dbReference type="SAM" id="MobiDB-lite"/>
    </source>
</evidence>
<evidence type="ECO:0000313" key="5">
    <source>
        <dbReference type="Proteomes" id="UP000019754"/>
    </source>
</evidence>
<gene>
    <name evidence="4" type="ORF">D641_0112120</name>
</gene>
<proteinExistence type="predicted"/>
<dbReference type="OrthoDB" id="506201at2"/>
<dbReference type="RefSeq" id="WP_017823770.1">
    <property type="nucleotide sequence ID" value="NZ_AORC01000015.1"/>
</dbReference>
<keyword evidence="1 4" id="KW-0808">Transferase</keyword>
<dbReference type="EMBL" id="AORC01000015">
    <property type="protein sequence ID" value="EYT48378.1"/>
    <property type="molecule type" value="Genomic_DNA"/>
</dbReference>
<dbReference type="HOGENOM" id="CLU_277165_0_0_11"/>
<protein>
    <submittedName>
        <fullName evidence="4">Glycosyl transferase family 1</fullName>
    </submittedName>
</protein>
<organism evidence="4 5">
    <name type="scientific">Brachybacterium muris UCD-AY4</name>
    <dbReference type="NCBI Taxonomy" id="1249481"/>
    <lineage>
        <taxon>Bacteria</taxon>
        <taxon>Bacillati</taxon>
        <taxon>Actinomycetota</taxon>
        <taxon>Actinomycetes</taxon>
        <taxon>Micrococcales</taxon>
        <taxon>Dermabacteraceae</taxon>
        <taxon>Brachybacterium</taxon>
    </lineage>
</organism>
<dbReference type="Gene3D" id="3.40.50.2000">
    <property type="entry name" value="Glycogen Phosphorylase B"/>
    <property type="match status" value="2"/>
</dbReference>
<dbReference type="Pfam" id="PF00534">
    <property type="entry name" value="Glycos_transf_1"/>
    <property type="match status" value="1"/>
</dbReference>
<dbReference type="AlphaFoldDB" id="A0A022KRR6"/>
<feature type="region of interest" description="Disordered" evidence="2">
    <location>
        <begin position="537"/>
        <end position="620"/>
    </location>
</feature>
<dbReference type="PANTHER" id="PTHR12526:SF634">
    <property type="entry name" value="BLL3361 PROTEIN"/>
    <property type="match status" value="1"/>
</dbReference>
<sequence>MILICTHEVAGPTGYHKSVVQLANGLQAAGYPVAVLGFLGGPGVADRMLPLWPLDNGVPAFTLRSLPADGGKLLHRNVHAELSGNLGALRYAFTANQLAALRQLNESLSAEDTIIFTAPLQPLVFQHALGDDQRRPGTVLQIHGDYLHHDELWEPLQASRGMIDRLQTVADGLRKQFIPLFDESDVVFIPNFPGEGSAMVQRTDREGVNIALPASYQHRKNQLDAVRALSLIQDETVHLTLWGSINPRNPYYVAVRDLVESLDLTERVHMPGFGTEQDVYASADIVLMTSLSEGFPYPLLEAMYQARPTVSYDFDFGPREAIEDGASGYIVPLGDVEQLAARLAELAADASLRDRFGHRARERFDQHFAPAAVTGQYRRLLGPLGEPIDLARVFATDGIEPIRVDQISHQVKHTGGRRAHRVTVDSPVRLYDVQVDGEEHAVNATVQVRRGATLIQFEGDGPLVLSYTTSPGSADRHYLASITAAHGLEAAAHLRRDARYGAGLPSVQDTVFATAGGTRSLGGVSALTRLARRAPRDVSWKVRQVSSTAVARRRARKELAGSTGAARLTPSAHPTDTTEPAAPLPPKEPSSAAQASASAAQDPPSGPADAGTAPVGTVPTRRLIPSPLARLGSSTASSAVRVLGTMAKAPAARTRREIPRHPWFPITAGTDSFGTPINQVGGVQVQNSGSAERPTVSIRGEYDWVLLRDGASQRRIQPPFSYGEFFDRICAAERDHGLFDITTRDGVHVWELGRSALIIQLAEAFGYWGAAGAVGTPVKDIYHGSKRLTTAPAAKRVVFDYVRRGQSGYRTAAFRDEETLFVVQPDTDGYPEVNDTDLVVPFHEYYLWRQSPGRRFEQLRIPDVDARPFEEAISDALGIRVDLGDHLRNRLVKFLDEREFFTPVFERVGPQEVLIASSHWWAGIAAAAARSGAVVSDIQYALTSRYAPSFWFGGTPHHGASRFYAWSDFWAERTNVYQEHVVVPRQQSELSIGGEGDPSVVPAWDVCIISQPRVLRRILAFAADLVGERPDLRVVIAPHPAQRTIIDDELAAAGLSDHIAVARDDTLATIRQSEICVGTFSTSMWEAAALGRPTYVIPVPGHEETLQDVAGGLFRLAHSPHDLVPFAVPDSRREIFGAG</sequence>
<dbReference type="Proteomes" id="UP000019754">
    <property type="component" value="Unassembled WGS sequence"/>
</dbReference>
<reference evidence="4 5" key="1">
    <citation type="journal article" date="2013" name="Genome Announc.">
        <title>Draft genome sequence of an Actinobacterium, Brachybacterium muris strain UCD-AY4.</title>
        <authorList>
            <person name="Lo J.R."/>
            <person name="Lang J.M."/>
            <person name="Darling A.E."/>
            <person name="Eisen J.A."/>
            <person name="Coil D.A."/>
        </authorList>
    </citation>
    <scope>NUCLEOTIDE SEQUENCE [LARGE SCALE GENOMIC DNA]</scope>
    <source>
        <strain evidence="4 5">UCD-AY4</strain>
    </source>
</reference>
<dbReference type="PANTHER" id="PTHR12526">
    <property type="entry name" value="GLYCOSYLTRANSFERASE"/>
    <property type="match status" value="1"/>
</dbReference>
<keyword evidence="5" id="KW-1185">Reference proteome</keyword>
<evidence type="ECO:0000256" key="1">
    <source>
        <dbReference type="ARBA" id="ARBA00022679"/>
    </source>
</evidence>
<evidence type="ECO:0000259" key="3">
    <source>
        <dbReference type="Pfam" id="PF00534"/>
    </source>
</evidence>
<feature type="domain" description="Glycosyl transferase family 1" evidence="3">
    <location>
        <begin position="215"/>
        <end position="363"/>
    </location>
</feature>
<name>A0A022KRR6_9MICO</name>
<evidence type="ECO:0000313" key="4">
    <source>
        <dbReference type="EMBL" id="EYT48378.1"/>
    </source>
</evidence>
<comment type="caution">
    <text evidence="4">The sequence shown here is derived from an EMBL/GenBank/DDBJ whole genome shotgun (WGS) entry which is preliminary data.</text>
</comment>
<dbReference type="GO" id="GO:0016757">
    <property type="term" value="F:glycosyltransferase activity"/>
    <property type="evidence" value="ECO:0007669"/>
    <property type="project" value="InterPro"/>
</dbReference>
<dbReference type="SUPFAM" id="SSF53756">
    <property type="entry name" value="UDP-Glycosyltransferase/glycogen phosphorylase"/>
    <property type="match status" value="2"/>
</dbReference>
<dbReference type="STRING" id="1249481.D641_0112120"/>
<accession>A0A022KRR6</accession>
<dbReference type="InterPro" id="IPR001296">
    <property type="entry name" value="Glyco_trans_1"/>
</dbReference>